<dbReference type="EMBL" id="JBHGPK010000001">
    <property type="protein sequence ID" value="MFC2248791.1"/>
    <property type="molecule type" value="Genomic_DNA"/>
</dbReference>
<evidence type="ECO:0000313" key="1">
    <source>
        <dbReference type="EMBL" id="MFC2248791.1"/>
    </source>
</evidence>
<organism evidence="1 2">
    <name type="scientific">Labrys neptuniae</name>
    <dbReference type="NCBI Taxonomy" id="376174"/>
    <lineage>
        <taxon>Bacteria</taxon>
        <taxon>Pseudomonadati</taxon>
        <taxon>Pseudomonadota</taxon>
        <taxon>Alphaproteobacteria</taxon>
        <taxon>Hyphomicrobiales</taxon>
        <taxon>Xanthobacteraceae</taxon>
        <taxon>Labrys</taxon>
    </lineage>
</organism>
<comment type="caution">
    <text evidence="1">The sequence shown here is derived from an EMBL/GenBank/DDBJ whole genome shotgun (WGS) entry which is preliminary data.</text>
</comment>
<accession>A0ABV6Z9B5</accession>
<evidence type="ECO:0000313" key="2">
    <source>
        <dbReference type="Proteomes" id="UP001595190"/>
    </source>
</evidence>
<proteinExistence type="predicted"/>
<dbReference type="InterPro" id="IPR010385">
    <property type="entry name" value="DUF982"/>
</dbReference>
<protein>
    <submittedName>
        <fullName evidence="1">DUF982 domain-containing protein</fullName>
    </submittedName>
</protein>
<dbReference type="Proteomes" id="UP001595190">
    <property type="component" value="Unassembled WGS sequence"/>
</dbReference>
<dbReference type="Pfam" id="PF06169">
    <property type="entry name" value="DUF982"/>
    <property type="match status" value="1"/>
</dbReference>
<dbReference type="Gene3D" id="6.10.250.730">
    <property type="match status" value="1"/>
</dbReference>
<dbReference type="RefSeq" id="WP_394308747.1">
    <property type="nucleotide sequence ID" value="NZ_JBHGPK010000001.1"/>
</dbReference>
<gene>
    <name evidence="1" type="ORF">ACETRX_04120</name>
</gene>
<sequence length="81" mass="8998">MDFRPWSSPVRIEMAPGRIRIIGSTLEAATFLLKDWPPNAEDIAFWARRICLEASAGLRPDEDVRAAFLSACQDAGVRVVP</sequence>
<reference evidence="1 2" key="1">
    <citation type="submission" date="2024-09" db="EMBL/GenBank/DDBJ databases">
        <title>Description of Labrys sedimenti sp. nov., isolated from a diclofenac-degrading enrichment culture, and genome-based reclassification of Labrys portucalensis as a later heterotypic synonym of Labrys neptuniae.</title>
        <authorList>
            <person name="Tancsics A."/>
            <person name="Csepanyi A."/>
        </authorList>
    </citation>
    <scope>NUCLEOTIDE SEQUENCE [LARGE SCALE GENOMIC DNA]</scope>
    <source>
        <strain evidence="1 2">LMG 23412</strain>
    </source>
</reference>
<name>A0ABV6Z9B5_9HYPH</name>